<reference evidence="9 10" key="1">
    <citation type="submission" date="2012-05" db="EMBL/GenBank/DDBJ databases">
        <authorList>
            <person name="Harkins D.M."/>
            <person name="Madupu R."/>
            <person name="Durkin A.S."/>
            <person name="Torralba M."/>
            <person name="Methe B."/>
            <person name="Sutton G.G."/>
            <person name="Nelson K.E."/>
        </authorList>
    </citation>
    <scope>NUCLEOTIDE SEQUENCE [LARGE SCALE GENOMIC DNA]</scope>
    <source>
        <strain evidence="9 10">F0489</strain>
    </source>
</reference>
<dbReference type="SUPFAM" id="SSF53474">
    <property type="entry name" value="alpha/beta-Hydrolases"/>
    <property type="match status" value="1"/>
</dbReference>
<feature type="compositionally biased region" description="Low complexity" evidence="8">
    <location>
        <begin position="32"/>
        <end position="45"/>
    </location>
</feature>
<evidence type="ECO:0000256" key="5">
    <source>
        <dbReference type="ARBA" id="ARBA00022801"/>
    </source>
</evidence>
<comment type="caution">
    <text evidence="9">The sequence shown here is derived from an EMBL/GenBank/DDBJ whole genome shotgun (WGS) entry which is preliminary data.</text>
</comment>
<organism evidence="9 10">
    <name type="scientific">Actinomyces massiliensis F0489</name>
    <dbReference type="NCBI Taxonomy" id="1125718"/>
    <lineage>
        <taxon>Bacteria</taxon>
        <taxon>Bacillati</taxon>
        <taxon>Actinomycetota</taxon>
        <taxon>Actinomycetes</taxon>
        <taxon>Actinomycetales</taxon>
        <taxon>Actinomycetaceae</taxon>
        <taxon>Actinomyces</taxon>
    </lineage>
</organism>
<keyword evidence="2" id="KW-0964">Secreted</keyword>
<dbReference type="PANTHER" id="PTHR38050">
    <property type="match status" value="1"/>
</dbReference>
<keyword evidence="3" id="KW-0858">Xylan degradation</keyword>
<dbReference type="RefSeq" id="WP_008732149.1">
    <property type="nucleotide sequence ID" value="NZ_AKFT01000149.1"/>
</dbReference>
<feature type="compositionally biased region" description="Low complexity" evidence="8">
    <location>
        <begin position="52"/>
        <end position="67"/>
    </location>
</feature>
<evidence type="ECO:0000256" key="6">
    <source>
        <dbReference type="ARBA" id="ARBA00023277"/>
    </source>
</evidence>
<dbReference type="OrthoDB" id="9767239at2"/>
<dbReference type="Gene3D" id="3.40.50.1820">
    <property type="entry name" value="alpha/beta hydrolase"/>
    <property type="match status" value="1"/>
</dbReference>
<evidence type="ECO:0000256" key="4">
    <source>
        <dbReference type="ARBA" id="ARBA00022729"/>
    </source>
</evidence>
<evidence type="ECO:0000256" key="1">
    <source>
        <dbReference type="ARBA" id="ARBA00004613"/>
    </source>
</evidence>
<evidence type="ECO:0000313" key="9">
    <source>
        <dbReference type="EMBL" id="EJF42092.1"/>
    </source>
</evidence>
<dbReference type="InterPro" id="IPR029058">
    <property type="entry name" value="AB_hydrolase_fold"/>
</dbReference>
<feature type="compositionally biased region" description="Polar residues" evidence="8">
    <location>
        <begin position="68"/>
        <end position="78"/>
    </location>
</feature>
<keyword evidence="5 9" id="KW-0378">Hydrolase</keyword>
<sequence>MSRRPLLIGGLALAIIIALLTATSFLQRTTARPPALASRSDSSPSAAPPPSQTDDAPTSQAAPATTQCSRTLSGTQSVDIDFDGTTYPVQVHVPETADPEAPLPLVMDLHDSDSNGVFQSSISELDAVADADETGFIVARPSAATAVDTSSPLADGNWAWSIPGAPTVAGQTPPGGARDDVAFLSAVIEELTTQGCVDSQRVYLTGFSGGGRMASAYACARPDLVAAIAPVAGLRAGSPSAEDPTVIDTTACASAQGVSVTSFHGTADLVNPYDGNEDPQWGYGLDTAVQEWADLNQCAETGTERISEHVERTAHQDCTQNAEVVSYKVSDGGHTWPGTSADLSALGTTTQEISASELMWEFFTAHPKS</sequence>
<feature type="region of interest" description="Disordered" evidence="8">
    <location>
        <begin position="32"/>
        <end position="79"/>
    </location>
</feature>
<protein>
    <submittedName>
        <fullName evidence="9">Alpha/beta hydrolase family protein</fullName>
    </submittedName>
</protein>
<comment type="subcellular location">
    <subcellularLocation>
        <location evidence="1">Secreted</location>
    </subcellularLocation>
</comment>
<dbReference type="GO" id="GO:0030600">
    <property type="term" value="F:feruloyl esterase activity"/>
    <property type="evidence" value="ECO:0007669"/>
    <property type="project" value="InterPro"/>
</dbReference>
<keyword evidence="10" id="KW-1185">Reference proteome</keyword>
<evidence type="ECO:0000256" key="8">
    <source>
        <dbReference type="SAM" id="MobiDB-lite"/>
    </source>
</evidence>
<proteinExistence type="predicted"/>
<keyword evidence="7" id="KW-0624">Polysaccharide degradation</keyword>
<accession>J0NBT0</accession>
<dbReference type="GO" id="GO:0045493">
    <property type="term" value="P:xylan catabolic process"/>
    <property type="evidence" value="ECO:0007669"/>
    <property type="project" value="UniProtKB-KW"/>
</dbReference>
<dbReference type="EMBL" id="AKFT01000149">
    <property type="protein sequence ID" value="EJF42092.1"/>
    <property type="molecule type" value="Genomic_DNA"/>
</dbReference>
<name>J0NBT0_9ACTO</name>
<evidence type="ECO:0000256" key="7">
    <source>
        <dbReference type="ARBA" id="ARBA00023326"/>
    </source>
</evidence>
<dbReference type="PANTHER" id="PTHR38050:SF2">
    <property type="entry name" value="FERULOYL ESTERASE C-RELATED"/>
    <property type="match status" value="1"/>
</dbReference>
<evidence type="ECO:0000256" key="3">
    <source>
        <dbReference type="ARBA" id="ARBA00022651"/>
    </source>
</evidence>
<dbReference type="AlphaFoldDB" id="J0NBT0"/>
<dbReference type="eggNOG" id="COG3509">
    <property type="taxonomic scope" value="Bacteria"/>
</dbReference>
<dbReference type="PATRIC" id="fig|1125718.3.peg.1831"/>
<dbReference type="InterPro" id="IPR043595">
    <property type="entry name" value="FaeB/C/D"/>
</dbReference>
<gene>
    <name evidence="9" type="ORF">HMPREF1318_2406</name>
</gene>
<dbReference type="GO" id="GO:0005576">
    <property type="term" value="C:extracellular region"/>
    <property type="evidence" value="ECO:0007669"/>
    <property type="project" value="UniProtKB-SubCell"/>
</dbReference>
<keyword evidence="6" id="KW-0119">Carbohydrate metabolism</keyword>
<evidence type="ECO:0000256" key="2">
    <source>
        <dbReference type="ARBA" id="ARBA00022525"/>
    </source>
</evidence>
<dbReference type="Proteomes" id="UP000002941">
    <property type="component" value="Unassembled WGS sequence"/>
</dbReference>
<keyword evidence="4" id="KW-0732">Signal</keyword>
<evidence type="ECO:0000313" key="10">
    <source>
        <dbReference type="Proteomes" id="UP000002941"/>
    </source>
</evidence>